<evidence type="ECO:0000256" key="6">
    <source>
        <dbReference type="ARBA" id="ARBA00023136"/>
    </source>
</evidence>
<evidence type="ECO:0000256" key="5">
    <source>
        <dbReference type="ARBA" id="ARBA00022989"/>
    </source>
</evidence>
<dbReference type="GO" id="GO:0004252">
    <property type="term" value="F:serine-type endopeptidase activity"/>
    <property type="evidence" value="ECO:0007669"/>
    <property type="project" value="InterPro"/>
</dbReference>
<evidence type="ECO:0000256" key="2">
    <source>
        <dbReference type="ARBA" id="ARBA00009045"/>
    </source>
</evidence>
<keyword evidence="11" id="KW-1185">Reference proteome</keyword>
<dbReference type="InterPro" id="IPR035952">
    <property type="entry name" value="Rhomboid-like_sf"/>
</dbReference>
<evidence type="ECO:0000259" key="8">
    <source>
        <dbReference type="Pfam" id="PF01694"/>
    </source>
</evidence>
<evidence type="ECO:0000256" key="7">
    <source>
        <dbReference type="SAM" id="Phobius"/>
    </source>
</evidence>
<dbReference type="GO" id="GO:0006508">
    <property type="term" value="P:proteolysis"/>
    <property type="evidence" value="ECO:0007669"/>
    <property type="project" value="UniProtKB-KW"/>
</dbReference>
<keyword evidence="3 7" id="KW-0812">Transmembrane</keyword>
<gene>
    <name evidence="10" type="ORF">G4D64_06675</name>
    <name evidence="9" type="ORF">H1Z61_06710</name>
</gene>
<keyword evidence="6 7" id="KW-0472">Membrane</keyword>
<dbReference type="EMBL" id="JACEIO010000012">
    <property type="protein sequence ID" value="MBA4536837.1"/>
    <property type="molecule type" value="Genomic_DNA"/>
</dbReference>
<dbReference type="Proteomes" id="UP000570010">
    <property type="component" value="Unassembled WGS sequence"/>
</dbReference>
<evidence type="ECO:0000313" key="9">
    <source>
        <dbReference type="EMBL" id="MBA4536837.1"/>
    </source>
</evidence>
<evidence type="ECO:0000256" key="1">
    <source>
        <dbReference type="ARBA" id="ARBA00004141"/>
    </source>
</evidence>
<name>A0A6B3W0W4_9BACI</name>
<dbReference type="Proteomes" id="UP000472971">
    <property type="component" value="Unassembled WGS sequence"/>
</dbReference>
<dbReference type="InterPro" id="IPR022764">
    <property type="entry name" value="Peptidase_S54_rhomboid_dom"/>
</dbReference>
<dbReference type="RefSeq" id="WP_163241422.1">
    <property type="nucleotide sequence ID" value="NZ_JAAIWN010000012.1"/>
</dbReference>
<dbReference type="Gene3D" id="1.20.1540.10">
    <property type="entry name" value="Rhomboid-like"/>
    <property type="match status" value="1"/>
</dbReference>
<dbReference type="GO" id="GO:0016020">
    <property type="term" value="C:membrane"/>
    <property type="evidence" value="ECO:0007669"/>
    <property type="project" value="UniProtKB-SubCell"/>
</dbReference>
<evidence type="ECO:0000256" key="4">
    <source>
        <dbReference type="ARBA" id="ARBA00022801"/>
    </source>
</evidence>
<dbReference type="InterPro" id="IPR050925">
    <property type="entry name" value="Rhomboid_protease_S54"/>
</dbReference>
<dbReference type="PANTHER" id="PTHR43731:SF14">
    <property type="entry name" value="PRESENILIN-ASSOCIATED RHOMBOID-LIKE PROTEIN, MITOCHONDRIAL"/>
    <property type="match status" value="1"/>
</dbReference>
<protein>
    <submittedName>
        <fullName evidence="10">Rhomboid family intramembrane serine protease</fullName>
    </submittedName>
</protein>
<evidence type="ECO:0000313" key="12">
    <source>
        <dbReference type="Proteomes" id="UP000570010"/>
    </source>
</evidence>
<proteinExistence type="inferred from homology"/>
<dbReference type="SMART" id="SM01160">
    <property type="entry name" value="DUF1751"/>
    <property type="match status" value="1"/>
</dbReference>
<evidence type="ECO:0000313" key="11">
    <source>
        <dbReference type="Proteomes" id="UP000472971"/>
    </source>
</evidence>
<feature type="transmembrane region" description="Helical" evidence="7">
    <location>
        <begin position="121"/>
        <end position="142"/>
    </location>
</feature>
<comment type="similarity">
    <text evidence="2">Belongs to the peptidase S54 family.</text>
</comment>
<comment type="subcellular location">
    <subcellularLocation>
        <location evidence="1">Membrane</location>
        <topology evidence="1">Multi-pass membrane protein</topology>
    </subcellularLocation>
</comment>
<reference evidence="10 11" key="1">
    <citation type="submission" date="2020-02" db="EMBL/GenBank/DDBJ databases">
        <title>Bacillus aquiflavi sp. nov., isolated from yellow water of strong flavor Chinese baijiu in Yibin region of China.</title>
        <authorList>
            <person name="Xie J."/>
        </authorList>
    </citation>
    <scope>NUCLEOTIDE SEQUENCE [LARGE SCALE GENOMIC DNA]</scope>
    <source>
        <strain evidence="10 11">3H-10</strain>
    </source>
</reference>
<comment type="caution">
    <text evidence="10">The sequence shown here is derived from an EMBL/GenBank/DDBJ whole genome shotgun (WGS) entry which is preliminary data.</text>
</comment>
<keyword evidence="10" id="KW-0645">Protease</keyword>
<sequence>MFVRTESISEFFRYYPIIVSLVTIHILLYLFFNIPIFPGNLLFELMAGINLNIAEGELWRFITPIFVHGSFPHMLFNSFSLVLFGPVLERQLGKGRFISLYLLSGILANVATFILKPFTYVHVGASGAIFGLFGFYIAMIAFRKNSLSRQDKDVILTITAIGFIMTFITANINVTAHIFGFIGGFLFGTMSLKK</sequence>
<evidence type="ECO:0000313" key="10">
    <source>
        <dbReference type="EMBL" id="NEY81204.1"/>
    </source>
</evidence>
<feature type="transmembrane region" description="Helical" evidence="7">
    <location>
        <begin position="65"/>
        <end position="85"/>
    </location>
</feature>
<organism evidence="10 11">
    <name type="scientific">Bacillus aquiflavi</name>
    <dbReference type="NCBI Taxonomy" id="2672567"/>
    <lineage>
        <taxon>Bacteria</taxon>
        <taxon>Bacillati</taxon>
        <taxon>Bacillota</taxon>
        <taxon>Bacilli</taxon>
        <taxon>Bacillales</taxon>
        <taxon>Bacillaceae</taxon>
        <taxon>Bacillus</taxon>
    </lineage>
</organism>
<feature type="domain" description="Peptidase S54 rhomboid" evidence="8">
    <location>
        <begin position="56"/>
        <end position="192"/>
    </location>
</feature>
<dbReference type="SUPFAM" id="SSF144091">
    <property type="entry name" value="Rhomboid-like"/>
    <property type="match status" value="1"/>
</dbReference>
<reference evidence="9 12" key="2">
    <citation type="submission" date="2020-07" db="EMBL/GenBank/DDBJ databases">
        <authorList>
            <person name="Feng H."/>
        </authorList>
    </citation>
    <scope>NUCLEOTIDE SEQUENCE [LARGE SCALE GENOMIC DNA]</scope>
    <source>
        <strain evidence="12">s-12</strain>
        <strain evidence="9">S-12</strain>
    </source>
</reference>
<dbReference type="AlphaFoldDB" id="A0A6B3W0W4"/>
<feature type="transmembrane region" description="Helical" evidence="7">
    <location>
        <begin position="97"/>
        <end position="115"/>
    </location>
</feature>
<dbReference type="Pfam" id="PF01694">
    <property type="entry name" value="Rhomboid"/>
    <property type="match status" value="1"/>
</dbReference>
<evidence type="ECO:0000256" key="3">
    <source>
        <dbReference type="ARBA" id="ARBA00022692"/>
    </source>
</evidence>
<dbReference type="EMBL" id="JAAIWN010000012">
    <property type="protein sequence ID" value="NEY81204.1"/>
    <property type="molecule type" value="Genomic_DNA"/>
</dbReference>
<keyword evidence="5 7" id="KW-1133">Transmembrane helix</keyword>
<dbReference type="PANTHER" id="PTHR43731">
    <property type="entry name" value="RHOMBOID PROTEASE"/>
    <property type="match status" value="1"/>
</dbReference>
<feature type="transmembrane region" description="Helical" evidence="7">
    <location>
        <begin position="154"/>
        <end position="170"/>
    </location>
</feature>
<feature type="transmembrane region" description="Helical" evidence="7">
    <location>
        <begin position="12"/>
        <end position="32"/>
    </location>
</feature>
<accession>A0A6B3W0W4</accession>
<keyword evidence="4" id="KW-0378">Hydrolase</keyword>